<evidence type="ECO:0000256" key="4">
    <source>
        <dbReference type="SAM" id="MobiDB-lite"/>
    </source>
</evidence>
<dbReference type="InterPro" id="IPR007197">
    <property type="entry name" value="rSAM"/>
</dbReference>
<dbReference type="SFLD" id="SFLDG01084">
    <property type="entry name" value="Uncharacterised_Radical_SAM_Su"/>
    <property type="match status" value="1"/>
</dbReference>
<dbReference type="InterPro" id="IPR006638">
    <property type="entry name" value="Elp3/MiaA/NifB-like_rSAM"/>
</dbReference>
<dbReference type="SMART" id="SM00729">
    <property type="entry name" value="Elp3"/>
    <property type="match status" value="1"/>
</dbReference>
<dbReference type="PANTHER" id="PTHR43432">
    <property type="entry name" value="SLR0285 PROTEIN"/>
    <property type="match status" value="1"/>
</dbReference>
<gene>
    <name evidence="6" type="ORF">NBZ79_04295</name>
</gene>
<dbReference type="Pfam" id="PF04055">
    <property type="entry name" value="Radical_SAM"/>
    <property type="match status" value="1"/>
</dbReference>
<dbReference type="EMBL" id="CP098747">
    <property type="protein sequence ID" value="USG62196.1"/>
    <property type="molecule type" value="Genomic_DNA"/>
</dbReference>
<evidence type="ECO:0000313" key="6">
    <source>
        <dbReference type="EMBL" id="USG62196.1"/>
    </source>
</evidence>
<feature type="compositionally biased region" description="Basic and acidic residues" evidence="4">
    <location>
        <begin position="25"/>
        <end position="35"/>
    </location>
</feature>
<keyword evidence="7" id="KW-1185">Reference proteome</keyword>
<evidence type="ECO:0000313" key="7">
    <source>
        <dbReference type="Proteomes" id="UP001056291"/>
    </source>
</evidence>
<keyword evidence="2" id="KW-0408">Iron</keyword>
<evidence type="ECO:0000256" key="3">
    <source>
        <dbReference type="ARBA" id="ARBA00023014"/>
    </source>
</evidence>
<proteinExistence type="predicted"/>
<dbReference type="InterPro" id="IPR040086">
    <property type="entry name" value="MJ0683-like"/>
</dbReference>
<sequence length="363" mass="40912">MQNDQVIPFVKNLRRGRGSTVNPDGRFESSRRDPIFDGWTDPETSGQPLRTTVTIENPKSIISRNTSPDLPFDRSVNAYRGCEHGCIYCFARPTHSYMNLSPGLDFESRLFAKPNAAELLAKEISRPSYKCRPIALGTNTDPYQPIEREYAITREIIQVLSDAKHPFTITTKSDLVLRDLDLLTPLARENLVSVGMSVTTLDRRLARAMEPRASTPGKRLSAIQELARAGIPTLVQIAPIIPGLNDPELEHIMEEARQRGAVSALYLLLRLPHEVSALFQQWLQETYPDRASRVMKLVRSTRGGKDYDAEFGTRMIGKGPYAALINHRFNLACRHLGFSRRKYDLATDLFQRPAAATKQMSLF</sequence>
<reference evidence="6" key="1">
    <citation type="submission" date="2022-06" db="EMBL/GenBank/DDBJ databases">
        <title>Sneathiella actinostolidae sp. nov., isolated from a sea anemonein the Western Pacific Ocean.</title>
        <authorList>
            <person name="Wei M.J."/>
        </authorList>
    </citation>
    <scope>NUCLEOTIDE SEQUENCE</scope>
    <source>
        <strain evidence="6">PHK-P5</strain>
    </source>
</reference>
<dbReference type="NCBIfam" id="NF033668">
    <property type="entry name" value="rSAM_PA0069"/>
    <property type="match status" value="1"/>
</dbReference>
<feature type="domain" description="Radical SAM core" evidence="5">
    <location>
        <begin position="68"/>
        <end position="305"/>
    </location>
</feature>
<evidence type="ECO:0000256" key="2">
    <source>
        <dbReference type="ARBA" id="ARBA00023004"/>
    </source>
</evidence>
<dbReference type="SFLD" id="SFLDS00029">
    <property type="entry name" value="Radical_SAM"/>
    <property type="match status" value="1"/>
</dbReference>
<keyword evidence="3" id="KW-0411">Iron-sulfur</keyword>
<dbReference type="CDD" id="cd01335">
    <property type="entry name" value="Radical_SAM"/>
    <property type="match status" value="1"/>
</dbReference>
<evidence type="ECO:0000256" key="1">
    <source>
        <dbReference type="ARBA" id="ARBA00022723"/>
    </source>
</evidence>
<dbReference type="SUPFAM" id="SSF102114">
    <property type="entry name" value="Radical SAM enzymes"/>
    <property type="match status" value="1"/>
</dbReference>
<accession>A0ABY4W4S1</accession>
<feature type="region of interest" description="Disordered" evidence="4">
    <location>
        <begin position="15"/>
        <end position="48"/>
    </location>
</feature>
<dbReference type="InterPro" id="IPR058240">
    <property type="entry name" value="rSAM_sf"/>
</dbReference>
<dbReference type="RefSeq" id="WP_251935813.1">
    <property type="nucleotide sequence ID" value="NZ_CP098747.1"/>
</dbReference>
<dbReference type="PANTHER" id="PTHR43432:SF3">
    <property type="entry name" value="SLR0285 PROTEIN"/>
    <property type="match status" value="1"/>
</dbReference>
<keyword evidence="1" id="KW-0479">Metal-binding</keyword>
<name>A0ABY4W4S1_9PROT</name>
<dbReference type="Proteomes" id="UP001056291">
    <property type="component" value="Chromosome"/>
</dbReference>
<dbReference type="PROSITE" id="PS51918">
    <property type="entry name" value="RADICAL_SAM"/>
    <property type="match status" value="1"/>
</dbReference>
<protein>
    <submittedName>
        <fullName evidence="6">PA0069 family radical SAM protein</fullName>
    </submittedName>
</protein>
<dbReference type="Gene3D" id="3.80.30.30">
    <property type="match status" value="1"/>
</dbReference>
<evidence type="ECO:0000259" key="5">
    <source>
        <dbReference type="PROSITE" id="PS51918"/>
    </source>
</evidence>
<organism evidence="6 7">
    <name type="scientific">Sneathiella marina</name>
    <dbReference type="NCBI Taxonomy" id="2950108"/>
    <lineage>
        <taxon>Bacteria</taxon>
        <taxon>Pseudomonadati</taxon>
        <taxon>Pseudomonadota</taxon>
        <taxon>Alphaproteobacteria</taxon>
        <taxon>Sneathiellales</taxon>
        <taxon>Sneathiellaceae</taxon>
        <taxon>Sneathiella</taxon>
    </lineage>
</organism>